<evidence type="ECO:0000256" key="1">
    <source>
        <dbReference type="SAM" id="MobiDB-lite"/>
    </source>
</evidence>
<name>A0A6J5EJZ9_9BURK</name>
<protein>
    <submittedName>
        <fullName evidence="2">Uncharacterized protein</fullName>
    </submittedName>
</protein>
<dbReference type="Proteomes" id="UP000494329">
    <property type="component" value="Unassembled WGS sequence"/>
</dbReference>
<gene>
    <name evidence="2" type="ORF">LMG29739_04947</name>
</gene>
<accession>A0A6J5EJZ9</accession>
<sequence length="94" mass="10138">MRLIRHEPARQSGHFSATGVTQPEVDFQNREIDAILTEVAVLTQADRVCPNALPAGSQAPGTRAGHSGIRGRALQDSRTLADIRTEVRPHVSCA</sequence>
<dbReference type="AlphaFoldDB" id="A0A6J5EJZ9"/>
<evidence type="ECO:0000313" key="3">
    <source>
        <dbReference type="Proteomes" id="UP000494329"/>
    </source>
</evidence>
<dbReference type="EMBL" id="CADIKF010000048">
    <property type="protein sequence ID" value="CAB3766869.1"/>
    <property type="molecule type" value="Genomic_DNA"/>
</dbReference>
<proteinExistence type="predicted"/>
<feature type="region of interest" description="Disordered" evidence="1">
    <location>
        <begin position="1"/>
        <end position="21"/>
    </location>
</feature>
<reference evidence="2 3" key="1">
    <citation type="submission" date="2020-04" db="EMBL/GenBank/DDBJ databases">
        <authorList>
            <person name="De Canck E."/>
        </authorList>
    </citation>
    <scope>NUCLEOTIDE SEQUENCE [LARGE SCALE GENOMIC DNA]</scope>
    <source>
        <strain evidence="2 3">LMG 29739</strain>
    </source>
</reference>
<feature type="region of interest" description="Disordered" evidence="1">
    <location>
        <begin position="52"/>
        <end position="81"/>
    </location>
</feature>
<organism evidence="2 3">
    <name type="scientific">Paraburkholderia solisilvae</name>
    <dbReference type="NCBI Taxonomy" id="624376"/>
    <lineage>
        <taxon>Bacteria</taxon>
        <taxon>Pseudomonadati</taxon>
        <taxon>Pseudomonadota</taxon>
        <taxon>Betaproteobacteria</taxon>
        <taxon>Burkholderiales</taxon>
        <taxon>Burkholderiaceae</taxon>
        <taxon>Paraburkholderia</taxon>
    </lineage>
</organism>
<evidence type="ECO:0000313" key="2">
    <source>
        <dbReference type="EMBL" id="CAB3766869.1"/>
    </source>
</evidence>
<keyword evidence="3" id="KW-1185">Reference proteome</keyword>